<feature type="compositionally biased region" description="Low complexity" evidence="2">
    <location>
        <begin position="210"/>
        <end position="226"/>
    </location>
</feature>
<name>A0A1C7LWU2_GRIFR</name>
<dbReference type="AlphaFoldDB" id="A0A1C7LWU2"/>
<comment type="catalytic activity">
    <reaction evidence="1">
        <text>RNA(n) + a ribonucleoside 5'-triphosphate = RNA(n+1) + diphosphate</text>
        <dbReference type="Rhea" id="RHEA:21248"/>
        <dbReference type="Rhea" id="RHEA-COMP:14527"/>
        <dbReference type="Rhea" id="RHEA-COMP:17342"/>
        <dbReference type="ChEBI" id="CHEBI:33019"/>
        <dbReference type="ChEBI" id="CHEBI:61557"/>
        <dbReference type="ChEBI" id="CHEBI:140395"/>
        <dbReference type="EC" id="2.7.7.48"/>
    </reaction>
</comment>
<dbReference type="PANTHER" id="PTHR23079:SF14">
    <property type="entry name" value="RNA-DEPENDENT RNA POLYMERASE"/>
    <property type="match status" value="1"/>
</dbReference>
<dbReference type="EC" id="2.7.7.48" evidence="1"/>
<dbReference type="GO" id="GO:0003723">
    <property type="term" value="F:RNA binding"/>
    <property type="evidence" value="ECO:0007669"/>
    <property type="project" value="UniProtKB-KW"/>
</dbReference>
<feature type="region of interest" description="Disordered" evidence="2">
    <location>
        <begin position="157"/>
        <end position="229"/>
    </location>
</feature>
<evidence type="ECO:0000313" key="4">
    <source>
        <dbReference type="EMBL" id="OBZ68489.1"/>
    </source>
</evidence>
<dbReference type="EMBL" id="LUGG01000020">
    <property type="protein sequence ID" value="OBZ68489.1"/>
    <property type="molecule type" value="Genomic_DNA"/>
</dbReference>
<dbReference type="GO" id="GO:0031380">
    <property type="term" value="C:nuclear RNA-directed RNA polymerase complex"/>
    <property type="evidence" value="ECO:0007669"/>
    <property type="project" value="TreeGrafter"/>
</dbReference>
<dbReference type="Proteomes" id="UP000092993">
    <property type="component" value="Unassembled WGS sequence"/>
</dbReference>
<feature type="compositionally biased region" description="Polar residues" evidence="2">
    <location>
        <begin position="157"/>
        <end position="166"/>
    </location>
</feature>
<feature type="region of interest" description="Disordered" evidence="2">
    <location>
        <begin position="1131"/>
        <end position="1161"/>
    </location>
</feature>
<keyword evidence="1 4" id="KW-0696">RNA-directed RNA polymerase</keyword>
<dbReference type="GO" id="GO:0003968">
    <property type="term" value="F:RNA-directed RNA polymerase activity"/>
    <property type="evidence" value="ECO:0007669"/>
    <property type="project" value="UniProtKB-KW"/>
</dbReference>
<feature type="region of interest" description="Disordered" evidence="2">
    <location>
        <begin position="97"/>
        <end position="143"/>
    </location>
</feature>
<dbReference type="STRING" id="5627.A0A1C7LWU2"/>
<evidence type="ECO:0000259" key="3">
    <source>
        <dbReference type="Pfam" id="PF05183"/>
    </source>
</evidence>
<protein>
    <recommendedName>
        <fullName evidence="1">RNA-dependent RNA polymerase</fullName>
        <ecNumber evidence="1">2.7.7.48</ecNumber>
    </recommendedName>
</protein>
<proteinExistence type="inferred from homology"/>
<accession>A0A1C7LWU2</accession>
<evidence type="ECO:0000256" key="1">
    <source>
        <dbReference type="RuleBase" id="RU363098"/>
    </source>
</evidence>
<keyword evidence="1" id="KW-0694">RNA-binding</keyword>
<organism evidence="4 5">
    <name type="scientific">Grifola frondosa</name>
    <name type="common">Maitake</name>
    <name type="synonym">Polyporus frondosus</name>
    <dbReference type="NCBI Taxonomy" id="5627"/>
    <lineage>
        <taxon>Eukaryota</taxon>
        <taxon>Fungi</taxon>
        <taxon>Dikarya</taxon>
        <taxon>Basidiomycota</taxon>
        <taxon>Agaricomycotina</taxon>
        <taxon>Agaricomycetes</taxon>
        <taxon>Polyporales</taxon>
        <taxon>Grifolaceae</taxon>
        <taxon>Grifola</taxon>
    </lineage>
</organism>
<feature type="compositionally biased region" description="Low complexity" evidence="2">
    <location>
        <begin position="129"/>
        <end position="143"/>
    </location>
</feature>
<keyword evidence="1" id="KW-0548">Nucleotidyltransferase</keyword>
<feature type="compositionally biased region" description="Low complexity" evidence="2">
    <location>
        <begin position="1131"/>
        <end position="1155"/>
    </location>
</feature>
<comment type="similarity">
    <text evidence="1">Belongs to the RdRP family.</text>
</comment>
<comment type="caution">
    <text evidence="4">The sequence shown here is derived from an EMBL/GenBank/DDBJ whole genome shotgun (WGS) entry which is preliminary data.</text>
</comment>
<evidence type="ECO:0000313" key="5">
    <source>
        <dbReference type="Proteomes" id="UP000092993"/>
    </source>
</evidence>
<gene>
    <name evidence="4" type="primary">SHL2</name>
    <name evidence="4" type="ORF">A0H81_11465</name>
</gene>
<reference evidence="4 5" key="1">
    <citation type="submission" date="2016-03" db="EMBL/GenBank/DDBJ databases">
        <title>Whole genome sequencing of Grifola frondosa 9006-11.</title>
        <authorList>
            <person name="Min B."/>
            <person name="Park H."/>
            <person name="Kim J.-G."/>
            <person name="Cho H."/>
            <person name="Oh Y.-L."/>
            <person name="Kong W.-S."/>
            <person name="Choi I.-G."/>
        </authorList>
    </citation>
    <scope>NUCLEOTIDE SEQUENCE [LARGE SCALE GENOMIC DNA]</scope>
    <source>
        <strain evidence="4 5">9006-11</strain>
    </source>
</reference>
<keyword evidence="1" id="KW-0808">Transferase</keyword>
<feature type="compositionally biased region" description="Low complexity" evidence="2">
    <location>
        <begin position="107"/>
        <end position="121"/>
    </location>
</feature>
<dbReference type="InterPro" id="IPR057596">
    <property type="entry name" value="RDRP_core"/>
</dbReference>
<sequence length="1250" mass="138688">MPSGIDSEVEYWGNSSQDREMTRIVSILDSPTDAEPSAKNICASPAMQRKVSSSKRHVDKAVGTGPSRTRAAIKAIHGTPSKGKRVLSRYSSEDSIIPAGTIETESDSSQPQSKQPSFAFSLGADSRRTSMTSLSSTTSTDASITRKRTLEYVDTFSGRSSMTSPASKLRRTSRQARTSPQCPEPSTLHMPQTSRKPQFPLPTNIPDLFSTSDVVPSPTKPSTVSSERSFLSKTRNMISKIGRGETSASANGQIRDLCVDCPSSSGALVIIAHSKEVQEKMDSRQITWGVQYEIARGVSHGWWTWDEITPKILDSLRGLNKDAANKVSATILSKDIPKRVAHADLPLWMELDREEAAIMENKGRGLGLHGEWQGDPKWYGGKIQQIVRLVEAEKGSSRPYRLFLEKMQKRKSNRFARFLGSRRVLQISIPKKLLHENIEALRSFLAQNFILCGRVFVAIGAKDGKVYLMEINQDHERKADTVGDQFRMSLEEFVDWHNPLSLNSKQPSTKWATRFDLGLSVSVPVLRFEPDQFFDLIDEVAPYDDSLGKAPTENIFTDGCGFMNGAALTLIGKLLGLPERSTAVQGRIAGAKGLWLLHPTDQSPTAQPAIWTRPSQQKIKLPVLGPAHLIFDQVAPARVTIPSRLSRLTIMNLSHNGVSTDIFVSMMTEVLKKEIDALVRWEGPNAMFLLWNTVNRLGFVLGQKLQRRMAGSLRALGFGREREPDESELSDSDDIECDTSRDEFSGEPLTIHAAVLELLQAGFEPLQLWTLYDKLQTIVRMTIDDIIKDFHITVPQSAEAFIVPDPYGVLEEGEIHFRSSQNLKDPLEDLCPNIITGDVLVYRNPARVPSDVQKVTAVEHPMLAAYTNVIVFPTKGSRSLASMLAGGDVDGDVCVCIWDPAIVSQFKNAPLYNPSDDFLPANFESQDSIETVASLHDRMNASADPDTRRSVLQSVLLSDLSDSKVGAYSVYHEISVYMKGYDHKDTLRNAFMFATVLDARKTGLKVKADVFTSDKRDYDLPKPLCLQGKDDTAASDEYGHRPPVKRDVNRPFVLDELLEAGRDLGKQYRAKYANLWPDALDRDRDADITLREPLRSAETIAAEVTDSRLKEELRSIRNHVEQHYQRWITISRSKAQASPSKKSPSKAASRSPSSKVGAASSQTAQYQDLARSFASGPADVPLFRRLNSLDAIMASHAYHRSSKFAFHVAFHAVCSIKARAEGSGAFTRKFAEMMAIPSSAVRVLEQCRSD</sequence>
<feature type="region of interest" description="Disordered" evidence="2">
    <location>
        <begin position="44"/>
        <end position="69"/>
    </location>
</feature>
<feature type="domain" description="RDRP core" evidence="3">
    <location>
        <begin position="399"/>
        <end position="1013"/>
    </location>
</feature>
<keyword evidence="5" id="KW-1185">Reference proteome</keyword>
<dbReference type="InterPro" id="IPR007855">
    <property type="entry name" value="RDRP"/>
</dbReference>
<dbReference type="PANTHER" id="PTHR23079">
    <property type="entry name" value="RNA-DEPENDENT RNA POLYMERASE"/>
    <property type="match status" value="1"/>
</dbReference>
<dbReference type="OrthoDB" id="10055769at2759"/>
<dbReference type="OMA" id="IRNAFMF"/>
<evidence type="ECO:0000256" key="2">
    <source>
        <dbReference type="SAM" id="MobiDB-lite"/>
    </source>
</evidence>
<dbReference type="Pfam" id="PF05183">
    <property type="entry name" value="RdRP"/>
    <property type="match status" value="1"/>
</dbReference>
<dbReference type="GO" id="GO:0030422">
    <property type="term" value="P:siRNA processing"/>
    <property type="evidence" value="ECO:0007669"/>
    <property type="project" value="TreeGrafter"/>
</dbReference>